<dbReference type="Gene3D" id="3.20.20.80">
    <property type="entry name" value="Glycosidases"/>
    <property type="match status" value="1"/>
</dbReference>
<reference evidence="3 4" key="1">
    <citation type="submission" date="2023-03" db="EMBL/GenBank/DDBJ databases">
        <title>Bacillus Genome Sequencing.</title>
        <authorList>
            <person name="Dunlap C."/>
        </authorList>
    </citation>
    <scope>NUCLEOTIDE SEQUENCE [LARGE SCALE GENOMIC DNA]</scope>
    <source>
        <strain evidence="3 4">BD-533</strain>
    </source>
</reference>
<dbReference type="PANTHER" id="PTHR12631">
    <property type="entry name" value="ALPHA-L-IDURONIDASE"/>
    <property type="match status" value="1"/>
</dbReference>
<dbReference type="SMART" id="SM00060">
    <property type="entry name" value="FN3"/>
    <property type="match status" value="1"/>
</dbReference>
<evidence type="ECO:0000259" key="2">
    <source>
        <dbReference type="PROSITE" id="PS50853"/>
    </source>
</evidence>
<accession>A0ABU6G0E1</accession>
<dbReference type="PROSITE" id="PS50853">
    <property type="entry name" value="FN3"/>
    <property type="match status" value="1"/>
</dbReference>
<dbReference type="RefSeq" id="WP_326071932.1">
    <property type="nucleotide sequence ID" value="NZ_JARLKY010000023.1"/>
</dbReference>
<evidence type="ECO:0000313" key="4">
    <source>
        <dbReference type="Proteomes" id="UP001338137"/>
    </source>
</evidence>
<proteinExistence type="predicted"/>
<sequence length="1775" mass="193571">MKQLIRSLCLLLAIVLLPWFSLNAVAAEPSPLFTDSFAGGLGNWDLFGSSAFVIEGSGSQAQLKGTTTATSPQRAVVKTTKLPYSSTDYDIGFTATGDRFRLMFRYSSGTSYYFLEFKNTKSVELWKYPNSSANVQVGTPVDIGAVIPGFSLSDSHAYRLKVKGSEFKLNLDETLVATFTDTTLSAGGIGFSLKSVGPAAAMTVKQVVVSPNYTQGTFIHTPAAEVPYNTDLPLMFTLAGTSSATKAQIHYTYGDETLGQIVPAAGSGIGPYSGTIPGSNRYRQIHYYLTAQDAEGRSMRYPESGEIAVPIQTIVPYRNNFEGETVGAVPAGWKIGGNTKIIQLPDGNKVLNLNGSGSAKLNLPMYQNADNFNVKFKVKYERTSTALQNTWRFRYRAVDDMNNNALEWATHNAKYFLMRKTTLGGNYYLANYVQSLLDDWHDYELRVSGITHKLFIDGVETASGDDSDPLALKKGYFQWNVVGGINLMIDDFDIEPLPVPYVIDLRPAGNYAGIYTQAESPGFKLALEAGAEAHAFQLDYTVRQADGGQGVVASGTKTYNLGAYATDTEVVAFTPKLSAIGTYEVTAAFAVDGAAQPAKTKKMRVAVVEQAAPVKEPDLDNESKFGLNTHYALNWNDDIIDGARKLGARHHRSGISWDDVDKHVQDGSGKTVYDYSRVEPQLNKLFTYGFNQITVLGIDRNASYQEGTATTTSSLKAMGDFVAATVNRYKGQIRQWEMPNEPEIFSKPYVPSEFVQLQKVAYLNMKKADPNAMLLAGDHTSSVRSVLPKELEAGSFDYADAYSYHPYVYNSMPDGNLPNMIAGVKDLVNAYGGWKDYYLTEGGWPTAKAGYPSVSEEIQRDYIVRAFLNYMVTDQVKAYEYYNYKNDGTDDRYYDIFWGITDNDGRPKLAYAAVNQLMTTLDKAKYLGTWDTADPDVAVQVFLNGGEPVLVAWKKVDHKDNPAVKPPTSTITLPFGASGVTVKDINGVNVPVTTDSGSVQLVVSGSPVYLTGASTTFVFQTAAKLLQNKQQEAVGKLLAVKTAQNAALVDADLAELNRIETQLEAAAGSGSQAAGLEQGIKDIYTLMAQMANQVKDGSLERASGYVALEALYNMAESASVALSYALNGMSANLLDYASAVQALTASYQAKIGANSVMPISTAAVLRTNRYGRLAEAAHTRSSFAESYAYNLLAREFARAASAITQSEPAKFIGVLANVVPTQVNGEAGYASGLTLSLVNNTEVPQQVQVHVQVPGGWESSQTAPAAVSVTIPAQSSMDLPYSVLVPENTLKGRYEVAFAILYNGAAFDTKKVQLTVEDGLDVKLVPVKKTIEQLDILSVQLTGTSSFAKTGKVIVKGPDGALLQPVASDAFQDLKKGDRVQLDFRWTYHEPAAFNEYTVDMQIEDTVRNKIIYTDPVLSIEFNLVQKANGLTIDGDLSDWQDAFPFHLRSKAQHSSGYRDPANLEATAYAKWATDGLYFAVSVRDDIHKQSENAANMWKNDSVQVSLDPLNNRESPYGPDDTEWGFALADDGTRLVNIFYSAQPNPNGDVSGQTPFRAVRDEAAGRTFYEFQIPGSYVKDLKPELLGKIGLNVAVNDADLQNGRDDFIQWTQGTADSKNTALYDSFVFIDYSPPADIWAPNWPSEARVIASELGSDRVALSWTDAQDNKAVTGYRILWGESVSASVYGFVQSGEVSSVIGSVYQSVYTTAATKVITGLSANTSYTFIVQAQDAAGNWSEYAPYAILLTRPPGLVGWDYRNRRTIWKTSRYSDGSH</sequence>
<dbReference type="Pfam" id="PF00041">
    <property type="entry name" value="fn3"/>
    <property type="match status" value="1"/>
</dbReference>
<keyword evidence="4" id="KW-1185">Reference proteome</keyword>
<dbReference type="CDD" id="cd00063">
    <property type="entry name" value="FN3"/>
    <property type="match status" value="1"/>
</dbReference>
<dbReference type="InterPro" id="IPR003961">
    <property type="entry name" value="FN3_dom"/>
</dbReference>
<dbReference type="Pfam" id="PF06452">
    <property type="entry name" value="CBM9_1"/>
    <property type="match status" value="1"/>
</dbReference>
<dbReference type="Gene3D" id="2.60.40.10">
    <property type="entry name" value="Immunoglobulins"/>
    <property type="match status" value="1"/>
</dbReference>
<dbReference type="InterPro" id="IPR013783">
    <property type="entry name" value="Ig-like_fold"/>
</dbReference>
<evidence type="ECO:0000256" key="1">
    <source>
        <dbReference type="SAM" id="SignalP"/>
    </source>
</evidence>
<feature type="chain" id="PRO_5045254477" evidence="1">
    <location>
        <begin position="27"/>
        <end position="1775"/>
    </location>
</feature>
<gene>
    <name evidence="3" type="ORF">P4I72_10880</name>
</gene>
<dbReference type="InterPro" id="IPR017853">
    <property type="entry name" value="GH"/>
</dbReference>
<evidence type="ECO:0000313" key="3">
    <source>
        <dbReference type="EMBL" id="MEC0227629.1"/>
    </source>
</evidence>
<feature type="domain" description="Fibronectin type-III" evidence="2">
    <location>
        <begin position="1643"/>
        <end position="1751"/>
    </location>
</feature>
<dbReference type="Gene3D" id="2.60.40.1190">
    <property type="match status" value="1"/>
</dbReference>
<protein>
    <submittedName>
        <fullName evidence="3">Sugar-binding protein</fullName>
    </submittedName>
</protein>
<dbReference type="Gene3D" id="2.60.120.560">
    <property type="entry name" value="Exo-inulinase, domain 1"/>
    <property type="match status" value="2"/>
</dbReference>
<dbReference type="SUPFAM" id="SSF49265">
    <property type="entry name" value="Fibronectin type III"/>
    <property type="match status" value="1"/>
</dbReference>
<dbReference type="SUPFAM" id="SSF49344">
    <property type="entry name" value="CBD9-like"/>
    <property type="match status" value="1"/>
</dbReference>
<dbReference type="InterPro" id="IPR036116">
    <property type="entry name" value="FN3_sf"/>
</dbReference>
<dbReference type="Proteomes" id="UP001338137">
    <property type="component" value="Unassembled WGS sequence"/>
</dbReference>
<dbReference type="InterPro" id="IPR018905">
    <property type="entry name" value="A-galactase_NEW3"/>
</dbReference>
<dbReference type="SUPFAM" id="SSF51445">
    <property type="entry name" value="(Trans)glycosidases"/>
    <property type="match status" value="1"/>
</dbReference>
<comment type="caution">
    <text evidence="3">The sequence shown here is derived from an EMBL/GenBank/DDBJ whole genome shotgun (WGS) entry which is preliminary data.</text>
</comment>
<dbReference type="Pfam" id="PF10633">
    <property type="entry name" value="NPCBM_assoc"/>
    <property type="match status" value="1"/>
</dbReference>
<organism evidence="3 4">
    <name type="scientific">Paenibacillus alba</name>
    <dbReference type="NCBI Taxonomy" id="1197127"/>
    <lineage>
        <taxon>Bacteria</taxon>
        <taxon>Bacillati</taxon>
        <taxon>Bacillota</taxon>
        <taxon>Bacilli</taxon>
        <taxon>Bacillales</taxon>
        <taxon>Paenibacillaceae</taxon>
        <taxon>Paenibacillus</taxon>
    </lineage>
</organism>
<keyword evidence="1" id="KW-0732">Signal</keyword>
<dbReference type="EMBL" id="JARLKY010000023">
    <property type="protein sequence ID" value="MEC0227629.1"/>
    <property type="molecule type" value="Genomic_DNA"/>
</dbReference>
<dbReference type="PANTHER" id="PTHR12631:SF10">
    <property type="entry name" value="BETA-XYLOSIDASE-LIKE PROTEIN-RELATED"/>
    <property type="match status" value="1"/>
</dbReference>
<dbReference type="InterPro" id="IPR051923">
    <property type="entry name" value="Glycosyl_Hydrolase_39"/>
</dbReference>
<name>A0ABU6G0E1_9BACL</name>
<feature type="signal peptide" evidence="1">
    <location>
        <begin position="1"/>
        <end position="26"/>
    </location>
</feature>
<dbReference type="InterPro" id="IPR010502">
    <property type="entry name" value="Carb-bd_dom_fam9"/>
</dbReference>